<accession>A0A1E5RN91</accession>
<dbReference type="OrthoDB" id="10261433at2759"/>
<dbReference type="Gene3D" id="3.90.1150.10">
    <property type="entry name" value="Aspartate Aminotransferase, domain 1"/>
    <property type="match status" value="1"/>
</dbReference>
<name>A0A1E5RN91_9ASCO</name>
<dbReference type="InterPro" id="IPR015422">
    <property type="entry name" value="PyrdxlP-dep_Trfase_small"/>
</dbReference>
<dbReference type="Proteomes" id="UP000095728">
    <property type="component" value="Unassembled WGS sequence"/>
</dbReference>
<dbReference type="InterPro" id="IPR015424">
    <property type="entry name" value="PyrdxlP-dep_Trfase"/>
</dbReference>
<proteinExistence type="inferred from homology"/>
<comment type="caution">
    <text evidence="4">The sequence shown here is derived from an EMBL/GenBank/DDBJ whole genome shotgun (WGS) entry which is preliminary data.</text>
</comment>
<dbReference type="AlphaFoldDB" id="A0A1E5RN91"/>
<dbReference type="PANTHER" id="PTHR43094:SF1">
    <property type="entry name" value="AMINOTRANSFERASE CLASS-III"/>
    <property type="match status" value="1"/>
</dbReference>
<dbReference type="Gene3D" id="3.40.640.10">
    <property type="entry name" value="Type I PLP-dependent aspartate aminotransferase-like (Major domain)"/>
    <property type="match status" value="1"/>
</dbReference>
<evidence type="ECO:0000256" key="2">
    <source>
        <dbReference type="ARBA" id="ARBA00022898"/>
    </source>
</evidence>
<organism evidence="4 5">
    <name type="scientific">Hanseniaspora osmophila</name>
    <dbReference type="NCBI Taxonomy" id="56408"/>
    <lineage>
        <taxon>Eukaryota</taxon>
        <taxon>Fungi</taxon>
        <taxon>Dikarya</taxon>
        <taxon>Ascomycota</taxon>
        <taxon>Saccharomycotina</taxon>
        <taxon>Saccharomycetes</taxon>
        <taxon>Saccharomycodales</taxon>
        <taxon>Saccharomycodaceae</taxon>
        <taxon>Hanseniaspora</taxon>
    </lineage>
</organism>
<sequence>MTQDTAQETYVFLNTINKKLPQVLGGKGINITIEKDGKVYDDIIDAMTGAAVGALGWGDEDVPKIVAKAVENSTYTFPFYVGNQASEDLAKFYIDHSPKGAFSSALWCCSGSEANENAMKIIKQYWLERGQPKKNRFISRETSYHGFSLGALSISENNRATNFLDILIDQKNICLKMPACYPYRLQKEGQTTEEYVQELMDALEKIILDADPATVASVTIETLPGSTMGTPPPPPGYLPGIRRLCDKYDILMHLDEVMCGTGRANPNGGLNCWENYMEPGQFPDIQTVGKTLGSGYVTIAGILVGPKIKEAYEKGSGMIIGSHTYSSHAFNCAVALGVQQKIMDNGLTKNIFEKGNSLGKKLSDALIPADNIVGDVRGIGGFWSVEFVKDKKTKAMFPKELHVAYRFQDICFENGLTVMGMQGCYSNKTGEGDIALIAPAFIVTDEDIDEIAKRFVKSVDELSKALKEEGEW</sequence>
<dbReference type="InterPro" id="IPR015421">
    <property type="entry name" value="PyrdxlP-dep_Trfase_major"/>
</dbReference>
<keyword evidence="4" id="KW-0032">Aminotransferase</keyword>
<evidence type="ECO:0000313" key="4">
    <source>
        <dbReference type="EMBL" id="OEJ88344.1"/>
    </source>
</evidence>
<dbReference type="InterPro" id="IPR005814">
    <property type="entry name" value="Aminotrans_3"/>
</dbReference>
<dbReference type="InParanoid" id="A0A1E5RN91"/>
<keyword evidence="2 3" id="KW-0663">Pyridoxal phosphate</keyword>
<dbReference type="GO" id="GO:0005829">
    <property type="term" value="C:cytosol"/>
    <property type="evidence" value="ECO:0007669"/>
    <property type="project" value="TreeGrafter"/>
</dbReference>
<dbReference type="STRING" id="56408.A0A1E5RN91"/>
<dbReference type="PANTHER" id="PTHR43094">
    <property type="entry name" value="AMINOTRANSFERASE"/>
    <property type="match status" value="1"/>
</dbReference>
<dbReference type="SUPFAM" id="SSF53383">
    <property type="entry name" value="PLP-dependent transferases"/>
    <property type="match status" value="1"/>
</dbReference>
<evidence type="ECO:0000256" key="1">
    <source>
        <dbReference type="ARBA" id="ARBA00008954"/>
    </source>
</evidence>
<keyword evidence="5" id="KW-1185">Reference proteome</keyword>
<protein>
    <submittedName>
        <fullName evidence="4">Putative aminotransferase</fullName>
    </submittedName>
</protein>
<gene>
    <name evidence="4" type="ORF">AWRI3579_g955</name>
</gene>
<comment type="similarity">
    <text evidence="1 3">Belongs to the class-III pyridoxal-phosphate-dependent aminotransferase family.</text>
</comment>
<evidence type="ECO:0000313" key="5">
    <source>
        <dbReference type="Proteomes" id="UP000095728"/>
    </source>
</evidence>
<dbReference type="EMBL" id="LPNM01000005">
    <property type="protein sequence ID" value="OEJ88344.1"/>
    <property type="molecule type" value="Genomic_DNA"/>
</dbReference>
<dbReference type="GO" id="GO:0030170">
    <property type="term" value="F:pyridoxal phosphate binding"/>
    <property type="evidence" value="ECO:0007669"/>
    <property type="project" value="InterPro"/>
</dbReference>
<dbReference type="GO" id="GO:0008483">
    <property type="term" value="F:transaminase activity"/>
    <property type="evidence" value="ECO:0007669"/>
    <property type="project" value="UniProtKB-KW"/>
</dbReference>
<keyword evidence="4" id="KW-0808">Transferase</keyword>
<dbReference type="Pfam" id="PF00202">
    <property type="entry name" value="Aminotran_3"/>
    <property type="match status" value="1"/>
</dbReference>
<reference evidence="5" key="1">
    <citation type="journal article" date="2016" name="Genome Announc.">
        <title>Genome sequences of three species of Hanseniaspora isolated from spontaneous wine fermentations.</title>
        <authorList>
            <person name="Sternes P.R."/>
            <person name="Lee D."/>
            <person name="Kutyna D.R."/>
            <person name="Borneman A.R."/>
        </authorList>
    </citation>
    <scope>NUCLEOTIDE SEQUENCE [LARGE SCALE GENOMIC DNA]</scope>
    <source>
        <strain evidence="5">AWRI3579</strain>
    </source>
</reference>
<evidence type="ECO:0000256" key="3">
    <source>
        <dbReference type="RuleBase" id="RU003560"/>
    </source>
</evidence>